<accession>A0A840ZHA9</accession>
<feature type="chain" id="PRO_5032885354" description="Ammonium transporter" evidence="9">
    <location>
        <begin position="25"/>
        <end position="434"/>
    </location>
</feature>
<feature type="transmembrane region" description="Helical" evidence="8">
    <location>
        <begin position="283"/>
        <end position="300"/>
    </location>
</feature>
<comment type="caution">
    <text evidence="11">The sequence shown here is derived from an EMBL/GenBank/DDBJ whole genome shotgun (WGS) entry which is preliminary data.</text>
</comment>
<evidence type="ECO:0000256" key="2">
    <source>
        <dbReference type="ARBA" id="ARBA00005887"/>
    </source>
</evidence>
<feature type="transmembrane region" description="Helical" evidence="8">
    <location>
        <begin position="376"/>
        <end position="398"/>
    </location>
</feature>
<evidence type="ECO:0000256" key="4">
    <source>
        <dbReference type="ARBA" id="ARBA00022692"/>
    </source>
</evidence>
<feature type="transmembrane region" description="Helical" evidence="8">
    <location>
        <begin position="185"/>
        <end position="207"/>
    </location>
</feature>
<feature type="transmembrane region" description="Helical" evidence="8">
    <location>
        <begin position="123"/>
        <end position="144"/>
    </location>
</feature>
<dbReference type="InterPro" id="IPR024041">
    <property type="entry name" value="NH4_transpt_AmtB-like_dom"/>
</dbReference>
<reference evidence="11 12" key="1">
    <citation type="submission" date="2020-08" db="EMBL/GenBank/DDBJ databases">
        <title>Genomic Encyclopedia of Type Strains, Phase IV (KMG-IV): sequencing the most valuable type-strain genomes for metagenomic binning, comparative biology and taxonomic classification.</title>
        <authorList>
            <person name="Goeker M."/>
        </authorList>
    </citation>
    <scope>NUCLEOTIDE SEQUENCE [LARGE SCALE GENOMIC DNA]</scope>
    <source>
        <strain evidence="11 12">DSM 2163</strain>
    </source>
</reference>
<gene>
    <name evidence="11" type="ORF">HNR00_001235</name>
</gene>
<dbReference type="PANTHER" id="PTHR43029">
    <property type="entry name" value="AMMONIUM TRANSPORTER MEP2"/>
    <property type="match status" value="1"/>
</dbReference>
<feature type="transmembrane region" description="Helical" evidence="8">
    <location>
        <begin position="34"/>
        <end position="56"/>
    </location>
</feature>
<dbReference type="GO" id="GO:0005886">
    <property type="term" value="C:plasma membrane"/>
    <property type="evidence" value="ECO:0007669"/>
    <property type="project" value="UniProtKB-SubCell"/>
</dbReference>
<comment type="subcellular location">
    <subcellularLocation>
        <location evidence="8">Cell membrane</location>
        <topology evidence="8">Multi-pass membrane protein</topology>
    </subcellularLocation>
    <subcellularLocation>
        <location evidence="1">Membrane</location>
        <topology evidence="1">Multi-pass membrane protein</topology>
    </subcellularLocation>
</comment>
<proteinExistence type="inferred from homology"/>
<keyword evidence="7 8" id="KW-0924">Ammonia transport</keyword>
<dbReference type="PANTHER" id="PTHR43029:SF10">
    <property type="entry name" value="AMMONIUM TRANSPORTER MEP2"/>
    <property type="match status" value="1"/>
</dbReference>
<comment type="caution">
    <text evidence="8">Lacks conserved residue(s) required for the propagation of feature annotation.</text>
</comment>
<dbReference type="NCBIfam" id="TIGR00836">
    <property type="entry name" value="amt"/>
    <property type="match status" value="1"/>
</dbReference>
<keyword evidence="12" id="KW-1185">Reference proteome</keyword>
<evidence type="ECO:0000256" key="7">
    <source>
        <dbReference type="ARBA" id="ARBA00023177"/>
    </source>
</evidence>
<keyword evidence="9" id="KW-0732">Signal</keyword>
<dbReference type="InterPro" id="IPR001905">
    <property type="entry name" value="Ammonium_transpt"/>
</dbReference>
<evidence type="ECO:0000256" key="1">
    <source>
        <dbReference type="ARBA" id="ARBA00004141"/>
    </source>
</evidence>
<keyword evidence="4 8" id="KW-0812">Transmembrane</keyword>
<keyword evidence="3 8" id="KW-0813">Transport</keyword>
<dbReference type="Pfam" id="PF00909">
    <property type="entry name" value="Ammonium_transp"/>
    <property type="match status" value="1"/>
</dbReference>
<evidence type="ECO:0000313" key="12">
    <source>
        <dbReference type="Proteomes" id="UP000583454"/>
    </source>
</evidence>
<evidence type="ECO:0000256" key="8">
    <source>
        <dbReference type="RuleBase" id="RU362002"/>
    </source>
</evidence>
<feature type="transmembrane region" description="Helical" evidence="8">
    <location>
        <begin position="68"/>
        <end position="91"/>
    </location>
</feature>
<organism evidence="11 12">
    <name type="scientific">Methylorubrum rhodinum</name>
    <dbReference type="NCBI Taxonomy" id="29428"/>
    <lineage>
        <taxon>Bacteria</taxon>
        <taxon>Pseudomonadati</taxon>
        <taxon>Pseudomonadota</taxon>
        <taxon>Alphaproteobacteria</taxon>
        <taxon>Hyphomicrobiales</taxon>
        <taxon>Methylobacteriaceae</taxon>
        <taxon>Methylorubrum</taxon>
    </lineage>
</organism>
<keyword evidence="5 8" id="KW-1133">Transmembrane helix</keyword>
<dbReference type="InterPro" id="IPR018047">
    <property type="entry name" value="Ammonium_transpt_CS"/>
</dbReference>
<dbReference type="Proteomes" id="UP000583454">
    <property type="component" value="Unassembled WGS sequence"/>
</dbReference>
<feature type="transmembrane region" description="Helical" evidence="8">
    <location>
        <begin position="306"/>
        <end position="326"/>
    </location>
</feature>
<evidence type="ECO:0000313" key="11">
    <source>
        <dbReference type="EMBL" id="MBB5756535.1"/>
    </source>
</evidence>
<protein>
    <recommendedName>
        <fullName evidence="8">Ammonium transporter</fullName>
    </recommendedName>
</protein>
<sequence>MVSLFARGLPCLVLPLLAASPSLAAAGAPETGSTAWILTASALVLFMTLPGLALFYGGLVHARNVLSVLMQCFAICCIASVLWAVCGYSLVFDGDGALIGTLNKAFLAGLEPLRAGTVLPETVFVLFQMTFAVITPALIIGAIPERVAFPFVALFSALWLLLVYVPVAHWIWGGGWLAGLGALDFAGGIVVHTTAGVSALVLAILIGRRRGFPGTLTPPHNPGMTMTGAGMLWVGWFGFNGGSALAADASAGNAILVTHLSAAAGAMAWTAAEWVKIRKPTSIGIVTGCVAGLATITPAAGYVSPAAGLLIGTAGGLVCFYATLFVKHRLVIDDSLDVFAVHGVGGILGSLLLAVFLLPGFGGIGLAEGRTVAGQLAVQALAVAVTALWSGLLTFGLVRGLGRATPLRVDVEAEHDGLDLASHGERAYEFNPMR</sequence>
<evidence type="ECO:0000256" key="9">
    <source>
        <dbReference type="SAM" id="SignalP"/>
    </source>
</evidence>
<dbReference type="PROSITE" id="PS01219">
    <property type="entry name" value="AMMONIUM_TRANSP"/>
    <property type="match status" value="1"/>
</dbReference>
<keyword evidence="6 8" id="KW-0472">Membrane</keyword>
<evidence type="ECO:0000259" key="10">
    <source>
        <dbReference type="Pfam" id="PF00909"/>
    </source>
</evidence>
<dbReference type="GO" id="GO:0008519">
    <property type="term" value="F:ammonium channel activity"/>
    <property type="evidence" value="ECO:0007669"/>
    <property type="project" value="InterPro"/>
</dbReference>
<name>A0A840ZHA9_9HYPH</name>
<dbReference type="AlphaFoldDB" id="A0A840ZHA9"/>
<dbReference type="InterPro" id="IPR029020">
    <property type="entry name" value="Ammonium/urea_transptr"/>
</dbReference>
<dbReference type="RefSeq" id="WP_183566526.1">
    <property type="nucleotide sequence ID" value="NZ_JACHOP010000004.1"/>
</dbReference>
<dbReference type="EMBL" id="JACHOP010000004">
    <property type="protein sequence ID" value="MBB5756535.1"/>
    <property type="molecule type" value="Genomic_DNA"/>
</dbReference>
<evidence type="ECO:0000256" key="3">
    <source>
        <dbReference type="ARBA" id="ARBA00022448"/>
    </source>
</evidence>
<feature type="domain" description="Ammonium transporter AmtB-like" evidence="10">
    <location>
        <begin position="35"/>
        <end position="428"/>
    </location>
</feature>
<evidence type="ECO:0000256" key="5">
    <source>
        <dbReference type="ARBA" id="ARBA00022989"/>
    </source>
</evidence>
<evidence type="ECO:0000256" key="6">
    <source>
        <dbReference type="ARBA" id="ARBA00023136"/>
    </source>
</evidence>
<feature type="transmembrane region" description="Helical" evidence="8">
    <location>
        <begin position="338"/>
        <end position="364"/>
    </location>
</feature>
<feature type="signal peptide" evidence="9">
    <location>
        <begin position="1"/>
        <end position="24"/>
    </location>
</feature>
<dbReference type="Gene3D" id="1.10.3430.10">
    <property type="entry name" value="Ammonium transporter AmtB like domains"/>
    <property type="match status" value="1"/>
</dbReference>
<dbReference type="SUPFAM" id="SSF111352">
    <property type="entry name" value="Ammonium transporter"/>
    <property type="match status" value="1"/>
</dbReference>
<feature type="transmembrane region" description="Helical" evidence="8">
    <location>
        <begin position="151"/>
        <end position="173"/>
    </location>
</feature>
<comment type="similarity">
    <text evidence="2 8">Belongs to the ammonia transporter channel (TC 1.A.11.2) family.</text>
</comment>